<evidence type="ECO:0000313" key="10">
    <source>
        <dbReference type="Proteomes" id="UP000245699"/>
    </source>
</evidence>
<dbReference type="Pfam" id="PF01112">
    <property type="entry name" value="Asparaginase_2"/>
    <property type="match status" value="1"/>
</dbReference>
<dbReference type="GO" id="GO:0008798">
    <property type="term" value="F:beta-aspartyl-peptidase activity"/>
    <property type="evidence" value="ECO:0007669"/>
    <property type="project" value="UniProtKB-EC"/>
</dbReference>
<dbReference type="GO" id="GO:0005737">
    <property type="term" value="C:cytoplasm"/>
    <property type="evidence" value="ECO:0007669"/>
    <property type="project" value="TreeGrafter"/>
</dbReference>
<evidence type="ECO:0000313" key="9">
    <source>
        <dbReference type="EMBL" id="PVU98690.1"/>
    </source>
</evidence>
<feature type="binding site" evidence="7">
    <location>
        <begin position="244"/>
        <end position="247"/>
    </location>
    <ligand>
        <name>substrate</name>
    </ligand>
</feature>
<comment type="caution">
    <text evidence="9">The sequence shown here is derived from an EMBL/GenBank/DDBJ whole genome shotgun (WGS) entry which is preliminary data.</text>
</comment>
<evidence type="ECO:0000256" key="3">
    <source>
        <dbReference type="ARBA" id="ARBA00022670"/>
    </source>
</evidence>
<keyword evidence="5" id="KW-0068">Autocatalytic cleavage</keyword>
<dbReference type="PANTHER" id="PTHR10188">
    <property type="entry name" value="L-ASPARAGINASE"/>
    <property type="match status" value="1"/>
</dbReference>
<dbReference type="STRING" id="61424.A0A2T9Z275"/>
<evidence type="ECO:0000256" key="5">
    <source>
        <dbReference type="ARBA" id="ARBA00022813"/>
    </source>
</evidence>
<dbReference type="Gene3D" id="3.60.20.30">
    <property type="entry name" value="(Glycosyl)asparaginase"/>
    <property type="match status" value="1"/>
</dbReference>
<protein>
    <recommendedName>
        <fullName evidence="2">beta-aspartyl-peptidase</fullName>
        <ecNumber evidence="2">3.4.19.5</ecNumber>
    </recommendedName>
</protein>
<dbReference type="PANTHER" id="PTHR10188:SF6">
    <property type="entry name" value="N(4)-(BETA-N-ACETYLGLUCOSAMINYL)-L-ASPARAGINASE"/>
    <property type="match status" value="1"/>
</dbReference>
<proteinExistence type="predicted"/>
<feature type="active site" description="Nucleophile" evidence="6">
    <location>
        <position position="194"/>
    </location>
</feature>
<dbReference type="EC" id="3.4.19.5" evidence="2"/>
<name>A0A2T9Z275_9FUNG</name>
<evidence type="ECO:0000256" key="2">
    <source>
        <dbReference type="ARBA" id="ARBA00012879"/>
    </source>
</evidence>
<dbReference type="EMBL" id="MBFT01000071">
    <property type="protein sequence ID" value="PVU98690.1"/>
    <property type="molecule type" value="Genomic_DNA"/>
</dbReference>
<accession>A0A2T9Z275</accession>
<reference evidence="9 10" key="1">
    <citation type="journal article" date="2018" name="MBio">
        <title>Comparative Genomics Reveals the Core Gene Toolbox for the Fungus-Insect Symbiosis.</title>
        <authorList>
            <person name="Wang Y."/>
            <person name="Stata M."/>
            <person name="Wang W."/>
            <person name="Stajich J.E."/>
            <person name="White M.M."/>
            <person name="Moncalvo J.M."/>
        </authorList>
    </citation>
    <scope>NUCLEOTIDE SEQUENCE [LARGE SCALE GENOMIC DNA]</scope>
    <source>
        <strain evidence="9 10">AUS-77-4</strain>
    </source>
</reference>
<keyword evidence="10" id="KW-1185">Reference proteome</keyword>
<evidence type="ECO:0000256" key="6">
    <source>
        <dbReference type="PIRSR" id="PIRSR600246-1"/>
    </source>
</evidence>
<gene>
    <name evidence="9" type="ORF">BB559_001359</name>
</gene>
<keyword evidence="3" id="KW-0645">Protease</keyword>
<evidence type="ECO:0000256" key="1">
    <source>
        <dbReference type="ARBA" id="ARBA00000306"/>
    </source>
</evidence>
<dbReference type="InterPro" id="IPR000246">
    <property type="entry name" value="Peptidase_T2"/>
</dbReference>
<dbReference type="AlphaFoldDB" id="A0A2T9Z275"/>
<dbReference type="FunFam" id="3.60.20.30:FF:000001">
    <property type="entry name" value="Isoaspartyl peptidase/L-asparaginase"/>
    <property type="match status" value="1"/>
</dbReference>
<evidence type="ECO:0000256" key="4">
    <source>
        <dbReference type="ARBA" id="ARBA00022801"/>
    </source>
</evidence>
<dbReference type="SUPFAM" id="SSF56235">
    <property type="entry name" value="N-terminal nucleophile aminohydrolases (Ntn hydrolases)"/>
    <property type="match status" value="1"/>
</dbReference>
<keyword evidence="4" id="KW-0378">Hydrolase</keyword>
<sequence length="337" mass="36125">MTFSKVSVVVHGGAGMIPDSNVQAHKDGVKKACMESYQMLLDGANAADAAQKAMEIMELDPIFNCGIGSTINSDGYIELDAIIGDDKYNIGAVGGISNFVHPIRIARAIRDKTGHILLVGEGGNEFGKLIGEKQVLPEKMLAGKGLVLYQKLLNQKNQKSRAENWKELEVYDNVVIPGQELMNNKILDKGTSDTVGVVCKDKEGNTVVALSTGGSHMKMPGRVGDTPLWGSGAYAEDGCGAATTGYGEDLIKALITKSMVDRINVEKPTPQNTQMESHKQIEVLGSKINGRGGIICLDKEGNPGIAFNTQRMSFAFCVEGDERGLVVGVDHEDIPKF</sequence>
<comment type="catalytic activity">
    <reaction evidence="1">
        <text>Cleavage of a beta-linked Asp residue from the N-terminus of a polypeptide.</text>
        <dbReference type="EC" id="3.4.19.5"/>
    </reaction>
</comment>
<dbReference type="Proteomes" id="UP000245699">
    <property type="component" value="Unassembled WGS sequence"/>
</dbReference>
<dbReference type="OrthoDB" id="2262349at2759"/>
<organism evidence="9 10">
    <name type="scientific">Furculomyces boomerangus</name>
    <dbReference type="NCBI Taxonomy" id="61424"/>
    <lineage>
        <taxon>Eukaryota</taxon>
        <taxon>Fungi</taxon>
        <taxon>Fungi incertae sedis</taxon>
        <taxon>Zoopagomycota</taxon>
        <taxon>Kickxellomycotina</taxon>
        <taxon>Harpellomycetes</taxon>
        <taxon>Harpellales</taxon>
        <taxon>Harpellaceae</taxon>
        <taxon>Furculomyces</taxon>
    </lineage>
</organism>
<feature type="site" description="Cleavage; by autolysis" evidence="8">
    <location>
        <begin position="193"/>
        <end position="194"/>
    </location>
</feature>
<dbReference type="InterPro" id="IPR029055">
    <property type="entry name" value="Ntn_hydrolases_N"/>
</dbReference>
<evidence type="ECO:0000256" key="7">
    <source>
        <dbReference type="PIRSR" id="PIRSR600246-2"/>
    </source>
</evidence>
<feature type="binding site" evidence="7">
    <location>
        <begin position="222"/>
        <end position="225"/>
    </location>
    <ligand>
        <name>substrate</name>
    </ligand>
</feature>
<dbReference type="GO" id="GO:0016811">
    <property type="term" value="F:hydrolase activity, acting on carbon-nitrogen (but not peptide) bonds, in linear amides"/>
    <property type="evidence" value="ECO:0007669"/>
    <property type="project" value="UniProtKB-ARBA"/>
</dbReference>
<evidence type="ECO:0000256" key="8">
    <source>
        <dbReference type="PIRSR" id="PIRSR600246-3"/>
    </source>
</evidence>
<dbReference type="GO" id="GO:0006508">
    <property type="term" value="P:proteolysis"/>
    <property type="evidence" value="ECO:0007669"/>
    <property type="project" value="UniProtKB-KW"/>
</dbReference>